<dbReference type="InterPro" id="IPR036388">
    <property type="entry name" value="WH-like_DNA-bd_sf"/>
</dbReference>
<evidence type="ECO:0000313" key="2">
    <source>
        <dbReference type="Proteomes" id="UP000502996"/>
    </source>
</evidence>
<dbReference type="SUPFAM" id="SSF46785">
    <property type="entry name" value="Winged helix' DNA-binding domain"/>
    <property type="match status" value="1"/>
</dbReference>
<dbReference type="InterPro" id="IPR054058">
    <property type="entry name" value="HTH_67"/>
</dbReference>
<dbReference type="Gene3D" id="1.10.10.10">
    <property type="entry name" value="Winged helix-like DNA-binding domain superfamily/Winged helix DNA-binding domain"/>
    <property type="match status" value="1"/>
</dbReference>
<name>A0A6G6W9Y7_9ACTN</name>
<dbReference type="Pfam" id="PF21863">
    <property type="entry name" value="HTH_67"/>
    <property type="match status" value="1"/>
</dbReference>
<dbReference type="KEGG" id="nano:G5V58_02795"/>
<evidence type="ECO:0000313" key="1">
    <source>
        <dbReference type="EMBL" id="QIG41850.1"/>
    </source>
</evidence>
<dbReference type="InterPro" id="IPR036390">
    <property type="entry name" value="WH_DNA-bd_sf"/>
</dbReference>
<dbReference type="AlphaFoldDB" id="A0A6G6W9Y7"/>
<accession>A0A6G6W9Y7</accession>
<sequence>MPHRPHRSPVARRLFALTEPICLVAFFSEEPNEEMAALGFRGYWDGYFAGRAAPMGHAGAEVVDAAFYSFGPGEVARHIPKVWATTTPEEARAARERGCVRALRTILGPLADSPELARAADLLARAATTAPSEGRAVYAGLRALPVPSDPLTRLWFAADTLREHRGDGHVAALLAERVGRTEAHVLSAVDMGIHPPESFGRIHHLPAGYLADVMAGLRERGLLDTDDRFTEAGRATKDRVEALTDALAEAAYDALSDAELDELVEALGPIAERLGETGSDSSRA</sequence>
<dbReference type="EMBL" id="CP049257">
    <property type="protein sequence ID" value="QIG41850.1"/>
    <property type="molecule type" value="Genomic_DNA"/>
</dbReference>
<keyword evidence="2" id="KW-1185">Reference proteome</keyword>
<organism evidence="1 2">
    <name type="scientific">Nocardioides anomalus</name>
    <dbReference type="NCBI Taxonomy" id="2712223"/>
    <lineage>
        <taxon>Bacteria</taxon>
        <taxon>Bacillati</taxon>
        <taxon>Actinomycetota</taxon>
        <taxon>Actinomycetes</taxon>
        <taxon>Propionibacteriales</taxon>
        <taxon>Nocardioidaceae</taxon>
        <taxon>Nocardioides</taxon>
    </lineage>
</organism>
<reference evidence="1 2" key="1">
    <citation type="submission" date="2020-02" db="EMBL/GenBank/DDBJ databases">
        <title>Full genome sequence of Nocardioides sp. R-3366.</title>
        <authorList>
            <person name="Im W.-T."/>
        </authorList>
    </citation>
    <scope>NUCLEOTIDE SEQUENCE [LARGE SCALE GENOMIC DNA]</scope>
    <source>
        <strain evidence="1 2">R-3366</strain>
    </source>
</reference>
<protein>
    <submittedName>
        <fullName evidence="1">MarR family transcriptional regulator</fullName>
    </submittedName>
</protein>
<dbReference type="RefSeq" id="WP_165228567.1">
    <property type="nucleotide sequence ID" value="NZ_CP049257.1"/>
</dbReference>
<gene>
    <name evidence="1" type="ORF">G5V58_02795</name>
</gene>
<dbReference type="Proteomes" id="UP000502996">
    <property type="component" value="Chromosome"/>
</dbReference>
<proteinExistence type="predicted"/>
<dbReference type="NCBIfam" id="NF047719">
    <property type="entry name" value="SCO6745_fam_HTH"/>
    <property type="match status" value="1"/>
</dbReference>